<dbReference type="Pfam" id="PF00096">
    <property type="entry name" value="zf-C2H2"/>
    <property type="match status" value="3"/>
</dbReference>
<reference evidence="6" key="1">
    <citation type="submission" date="2019-11" db="EMBL/GenBank/DDBJ databases">
        <title>The nuclear and mitochondrial genomes of Frieseomelitta varia - a highly eusocial stingless bee (Meliponini) with a permanently sterile worker caste.</title>
        <authorList>
            <person name="Freitas F.C.P."/>
            <person name="Lourenco A.P."/>
            <person name="Nunes F.M.F."/>
            <person name="Paschoal A.R."/>
            <person name="Abreu F.C.P."/>
            <person name="Barbin F.O."/>
            <person name="Bataglia L."/>
            <person name="Cardoso-Junior C.A.M."/>
            <person name="Cervoni M.S."/>
            <person name="Silva S.R."/>
            <person name="Dalarmi F."/>
            <person name="Del Lama M.A."/>
            <person name="Depintor T.S."/>
            <person name="Ferreira K.M."/>
            <person name="Goria P.S."/>
            <person name="Jaskot M.C."/>
            <person name="Lago D.C."/>
            <person name="Luna-Lucena D."/>
            <person name="Moda L.M."/>
            <person name="Nascimento L."/>
            <person name="Pedrino M."/>
            <person name="Rabico F.O."/>
            <person name="Sanches F.C."/>
            <person name="Santos D.E."/>
            <person name="Santos C.G."/>
            <person name="Vieira J."/>
            <person name="Lopes T.F."/>
            <person name="Barchuk A.R."/>
            <person name="Hartfelder K."/>
            <person name="Simoes Z.L.P."/>
            <person name="Bitondi M.M.G."/>
            <person name="Pinheiro D.G."/>
        </authorList>
    </citation>
    <scope>NUCLEOTIDE SEQUENCE</scope>
    <source>
        <strain evidence="6">USP_RPSP 00005682</strain>
        <tissue evidence="6">Whole individual</tissue>
    </source>
</reference>
<feature type="domain" description="C2H2-type" evidence="5">
    <location>
        <begin position="340"/>
        <end position="367"/>
    </location>
</feature>
<keyword evidence="2" id="KW-0804">Transcription</keyword>
<feature type="domain" description="C2H2-type" evidence="5">
    <location>
        <begin position="397"/>
        <end position="425"/>
    </location>
</feature>
<dbReference type="Gene3D" id="3.30.160.60">
    <property type="entry name" value="Classic Zinc Finger"/>
    <property type="match status" value="3"/>
</dbReference>
<keyword evidence="7" id="KW-1185">Reference proteome</keyword>
<dbReference type="InterPro" id="IPR001214">
    <property type="entry name" value="SET_dom"/>
</dbReference>
<dbReference type="InterPro" id="IPR036236">
    <property type="entry name" value="Znf_C2H2_sf"/>
</dbReference>
<dbReference type="FunFam" id="3.30.160.60:FF:000616">
    <property type="entry name" value="PR domain zinc finger protein 13"/>
    <property type="match status" value="1"/>
</dbReference>
<keyword evidence="3" id="KW-0863">Zinc-finger</keyword>
<feature type="domain" description="C2H2-type" evidence="5">
    <location>
        <begin position="368"/>
        <end position="395"/>
    </location>
</feature>
<feature type="region of interest" description="Disordered" evidence="4">
    <location>
        <begin position="236"/>
        <end position="309"/>
    </location>
</feature>
<evidence type="ECO:0000313" key="7">
    <source>
        <dbReference type="Proteomes" id="UP000655588"/>
    </source>
</evidence>
<evidence type="ECO:0000313" key="6">
    <source>
        <dbReference type="EMBL" id="KAF3421198.1"/>
    </source>
</evidence>
<dbReference type="InterPro" id="IPR050331">
    <property type="entry name" value="Zinc_finger"/>
</dbReference>
<dbReference type="Gene3D" id="2.170.270.10">
    <property type="entry name" value="SET domain"/>
    <property type="match status" value="1"/>
</dbReference>
<dbReference type="GO" id="GO:0008170">
    <property type="term" value="F:N-methyltransferase activity"/>
    <property type="evidence" value="ECO:0007669"/>
    <property type="project" value="UniProtKB-ARBA"/>
</dbReference>
<dbReference type="PROSITE" id="PS50157">
    <property type="entry name" value="ZINC_FINGER_C2H2_2"/>
    <property type="match status" value="3"/>
</dbReference>
<gene>
    <name evidence="6" type="ORF">E2986_12721</name>
</gene>
<keyword evidence="1" id="KW-0805">Transcription regulation</keyword>
<sequence length="438" mass="49170">MEQTSAILYPVNENALMINIDRTSSSQVYFSRPRVRAASHLGKDSLTEVVDVNKLSQKNTSVIQLVEIAEAQGRLYCIDSLVNTSCWLKIVTFANDCQSSNVLLMTTNKGVILKTLRNINPGEPLLMWFTENILAILNIPFLKPYNIQGQNRYICHICDNLFEYPNPLKIHLALKCNRLDNNYLWCTLAKEFDSSLKSSLSPSKSSFKFKLTKSSQAASNRISSTSVQITDITVSTNNNSSQSSNQISPSSSHSLSSDSLSSQISSNLSTQRTSIRKDIPQRQSAFKPYSNQNRNISPPTRNETDSTPYSVQTIAPSTADIHAAHMETIVSNLGKSGQGHLCIYCGKIYSRKYGLKIHIRTHTGYKPLKCKYCFRAFGDPSNLNKHVRLHANGETPYKCVLCGKILVRRRDLDRHLKSRHVENRDTDHTSDSSDEINI</sequence>
<name>A0A833W530_9HYME</name>
<accession>A0A833W530</accession>
<feature type="compositionally biased region" description="Polar residues" evidence="4">
    <location>
        <begin position="281"/>
        <end position="309"/>
    </location>
</feature>
<dbReference type="GO" id="GO:0008757">
    <property type="term" value="F:S-adenosylmethionine-dependent methyltransferase activity"/>
    <property type="evidence" value="ECO:0007669"/>
    <property type="project" value="UniProtKB-ARBA"/>
</dbReference>
<dbReference type="InterPro" id="IPR013087">
    <property type="entry name" value="Znf_C2H2_type"/>
</dbReference>
<keyword evidence="3" id="KW-0862">Zinc</keyword>
<protein>
    <recommendedName>
        <fullName evidence="5">C2H2-type domain-containing protein</fullName>
    </recommendedName>
</protein>
<evidence type="ECO:0000256" key="1">
    <source>
        <dbReference type="ARBA" id="ARBA00023015"/>
    </source>
</evidence>
<dbReference type="EMBL" id="WNWW01000884">
    <property type="protein sequence ID" value="KAF3421198.1"/>
    <property type="molecule type" value="Genomic_DNA"/>
</dbReference>
<evidence type="ECO:0000256" key="3">
    <source>
        <dbReference type="PROSITE-ProRule" id="PRU00042"/>
    </source>
</evidence>
<comment type="caution">
    <text evidence="6">The sequence shown here is derived from an EMBL/GenBank/DDBJ whole genome shotgun (WGS) entry which is preliminary data.</text>
</comment>
<dbReference type="SMART" id="SM00355">
    <property type="entry name" value="ZnF_C2H2"/>
    <property type="match status" value="4"/>
</dbReference>
<dbReference type="GO" id="GO:0010468">
    <property type="term" value="P:regulation of gene expression"/>
    <property type="evidence" value="ECO:0007669"/>
    <property type="project" value="TreeGrafter"/>
</dbReference>
<evidence type="ECO:0000256" key="4">
    <source>
        <dbReference type="SAM" id="MobiDB-lite"/>
    </source>
</evidence>
<organism evidence="6 7">
    <name type="scientific">Frieseomelitta varia</name>
    <dbReference type="NCBI Taxonomy" id="561572"/>
    <lineage>
        <taxon>Eukaryota</taxon>
        <taxon>Metazoa</taxon>
        <taxon>Ecdysozoa</taxon>
        <taxon>Arthropoda</taxon>
        <taxon>Hexapoda</taxon>
        <taxon>Insecta</taxon>
        <taxon>Pterygota</taxon>
        <taxon>Neoptera</taxon>
        <taxon>Endopterygota</taxon>
        <taxon>Hymenoptera</taxon>
        <taxon>Apocrita</taxon>
        <taxon>Aculeata</taxon>
        <taxon>Apoidea</taxon>
        <taxon>Anthophila</taxon>
        <taxon>Apidae</taxon>
        <taxon>Frieseomelitta</taxon>
    </lineage>
</organism>
<dbReference type="OrthoDB" id="9998363at2759"/>
<evidence type="ECO:0000256" key="2">
    <source>
        <dbReference type="ARBA" id="ARBA00023163"/>
    </source>
</evidence>
<dbReference type="GO" id="GO:0008270">
    <property type="term" value="F:zinc ion binding"/>
    <property type="evidence" value="ECO:0007669"/>
    <property type="project" value="UniProtKB-KW"/>
</dbReference>
<dbReference type="Pfam" id="PF21549">
    <property type="entry name" value="PRDM2_PR"/>
    <property type="match status" value="1"/>
</dbReference>
<dbReference type="SUPFAM" id="SSF57667">
    <property type="entry name" value="beta-beta-alpha zinc fingers"/>
    <property type="match status" value="2"/>
</dbReference>
<proteinExistence type="predicted"/>
<dbReference type="PANTHER" id="PTHR16515:SF21">
    <property type="entry name" value="PR DOMAIN ZINC FINGER PROTEIN 13"/>
    <property type="match status" value="1"/>
</dbReference>
<keyword evidence="3" id="KW-0479">Metal-binding</keyword>
<feature type="compositionally biased region" description="Low complexity" evidence="4">
    <location>
        <begin position="236"/>
        <end position="270"/>
    </location>
</feature>
<dbReference type="Proteomes" id="UP000655588">
    <property type="component" value="Unassembled WGS sequence"/>
</dbReference>
<dbReference type="InterPro" id="IPR046341">
    <property type="entry name" value="SET_dom_sf"/>
</dbReference>
<dbReference type="PANTHER" id="PTHR16515">
    <property type="entry name" value="PR DOMAIN ZINC FINGER PROTEIN"/>
    <property type="match status" value="1"/>
</dbReference>
<dbReference type="AlphaFoldDB" id="A0A833W530"/>
<dbReference type="PROSITE" id="PS00028">
    <property type="entry name" value="ZINC_FINGER_C2H2_1"/>
    <property type="match status" value="3"/>
</dbReference>
<dbReference type="GO" id="GO:0008276">
    <property type="term" value="F:protein methyltransferase activity"/>
    <property type="evidence" value="ECO:0007669"/>
    <property type="project" value="UniProtKB-ARBA"/>
</dbReference>
<evidence type="ECO:0000259" key="5">
    <source>
        <dbReference type="PROSITE" id="PS50157"/>
    </source>
</evidence>
<dbReference type="GO" id="GO:0005634">
    <property type="term" value="C:nucleus"/>
    <property type="evidence" value="ECO:0007669"/>
    <property type="project" value="TreeGrafter"/>
</dbReference>